<evidence type="ECO:0000259" key="1">
    <source>
        <dbReference type="Pfam" id="PF25191"/>
    </source>
</evidence>
<protein>
    <recommendedName>
        <fullName evidence="1">DUF7832 domain-containing protein</fullName>
    </recommendedName>
</protein>
<comment type="caution">
    <text evidence="2">The sequence shown here is derived from an EMBL/GenBank/DDBJ whole genome shotgun (WGS) entry which is preliminary data.</text>
</comment>
<sequence>MKYDDATWHTAGNFPSELPPEAGATHTGMFLAWALLSGLAGDLHIKDLPQNIPLLQSRQVTPGEFFLTACDGKFVDEDLNAEGNSFAALYFDLQRGSYIHDYEKILAKGLPGAYHVPDTWESFDKLKPYLDKRLNQFRTMPT</sequence>
<proteinExistence type="predicted"/>
<organism evidence="2 3">
    <name type="scientific">Undibacterium terreum</name>
    <dbReference type="NCBI Taxonomy" id="1224302"/>
    <lineage>
        <taxon>Bacteria</taxon>
        <taxon>Pseudomonadati</taxon>
        <taxon>Pseudomonadota</taxon>
        <taxon>Betaproteobacteria</taxon>
        <taxon>Burkholderiales</taxon>
        <taxon>Oxalobacteraceae</taxon>
        <taxon>Undibacterium</taxon>
    </lineage>
</organism>
<gene>
    <name evidence="2" type="ORF">GCM10011396_05630</name>
</gene>
<dbReference type="Pfam" id="PF25191">
    <property type="entry name" value="DUF7832"/>
    <property type="match status" value="1"/>
</dbReference>
<dbReference type="RefSeq" id="WP_188564455.1">
    <property type="nucleotide sequence ID" value="NZ_BMED01000001.1"/>
</dbReference>
<reference evidence="2" key="1">
    <citation type="journal article" date="2014" name="Int. J. Syst. Evol. Microbiol.">
        <title>Complete genome sequence of Corynebacterium casei LMG S-19264T (=DSM 44701T), isolated from a smear-ripened cheese.</title>
        <authorList>
            <consortium name="US DOE Joint Genome Institute (JGI-PGF)"/>
            <person name="Walter F."/>
            <person name="Albersmeier A."/>
            <person name="Kalinowski J."/>
            <person name="Ruckert C."/>
        </authorList>
    </citation>
    <scope>NUCLEOTIDE SEQUENCE</scope>
    <source>
        <strain evidence="2">CGMCC 1.10998</strain>
    </source>
</reference>
<dbReference type="AlphaFoldDB" id="A0A916XBG3"/>
<reference evidence="2" key="2">
    <citation type="submission" date="2020-09" db="EMBL/GenBank/DDBJ databases">
        <authorList>
            <person name="Sun Q."/>
            <person name="Zhou Y."/>
        </authorList>
    </citation>
    <scope>NUCLEOTIDE SEQUENCE</scope>
    <source>
        <strain evidence="2">CGMCC 1.10998</strain>
    </source>
</reference>
<evidence type="ECO:0000313" key="2">
    <source>
        <dbReference type="EMBL" id="GGC61559.1"/>
    </source>
</evidence>
<dbReference type="EMBL" id="BMED01000001">
    <property type="protein sequence ID" value="GGC61559.1"/>
    <property type="molecule type" value="Genomic_DNA"/>
</dbReference>
<dbReference type="Proteomes" id="UP000637423">
    <property type="component" value="Unassembled WGS sequence"/>
</dbReference>
<accession>A0A916XBG3</accession>
<dbReference type="InterPro" id="IPR057154">
    <property type="entry name" value="DUF7832"/>
</dbReference>
<feature type="domain" description="DUF7832" evidence="1">
    <location>
        <begin position="2"/>
        <end position="116"/>
    </location>
</feature>
<evidence type="ECO:0000313" key="3">
    <source>
        <dbReference type="Proteomes" id="UP000637423"/>
    </source>
</evidence>
<keyword evidence="3" id="KW-1185">Reference proteome</keyword>
<name>A0A916XBG3_9BURK</name>